<evidence type="ECO:0000256" key="2">
    <source>
        <dbReference type="ARBA" id="ARBA00022670"/>
    </source>
</evidence>
<dbReference type="GO" id="GO:0006508">
    <property type="term" value="P:proteolysis"/>
    <property type="evidence" value="ECO:0007669"/>
    <property type="project" value="UniProtKB-KW"/>
</dbReference>
<dbReference type="Gene3D" id="1.10.530.10">
    <property type="match status" value="1"/>
</dbReference>
<dbReference type="Pfam" id="PF13702">
    <property type="entry name" value="Lysozyme_like"/>
    <property type="match status" value="1"/>
</dbReference>
<dbReference type="InterPro" id="IPR047194">
    <property type="entry name" value="CwlT-like_lysozyme"/>
</dbReference>
<evidence type="ECO:0000313" key="7">
    <source>
        <dbReference type="EMBL" id="QPL19484.1"/>
    </source>
</evidence>
<evidence type="ECO:0000256" key="5">
    <source>
        <dbReference type="SAM" id="Phobius"/>
    </source>
</evidence>
<proteinExistence type="inferred from homology"/>
<dbReference type="GO" id="GO:0008234">
    <property type="term" value="F:cysteine-type peptidase activity"/>
    <property type="evidence" value="ECO:0007669"/>
    <property type="project" value="UniProtKB-KW"/>
</dbReference>
<dbReference type="InterPro" id="IPR051202">
    <property type="entry name" value="Peptidase_C40"/>
</dbReference>
<dbReference type="PROSITE" id="PS51935">
    <property type="entry name" value="NLPC_P60"/>
    <property type="match status" value="1"/>
</dbReference>
<keyword evidence="2" id="KW-0645">Protease</keyword>
<dbReference type="EMBL" id="MW124302">
    <property type="protein sequence ID" value="QPL19484.1"/>
    <property type="molecule type" value="Genomic_DNA"/>
</dbReference>
<keyword evidence="5" id="KW-0472">Membrane</keyword>
<dbReference type="SUPFAM" id="SSF54001">
    <property type="entry name" value="Cysteine proteinases"/>
    <property type="match status" value="1"/>
</dbReference>
<dbReference type="SUPFAM" id="SSF53955">
    <property type="entry name" value="Lysozyme-like"/>
    <property type="match status" value="1"/>
</dbReference>
<keyword evidence="5" id="KW-0812">Transmembrane</keyword>
<gene>
    <name evidence="7" type="ORF">pLIS600246c</name>
</gene>
<dbReference type="Gene3D" id="3.90.1720.10">
    <property type="entry name" value="endopeptidase domain like (from Nostoc punctiforme)"/>
    <property type="match status" value="1"/>
</dbReference>
<feature type="domain" description="NlpC/P60" evidence="6">
    <location>
        <begin position="229"/>
        <end position="360"/>
    </location>
</feature>
<dbReference type="CDD" id="cd16891">
    <property type="entry name" value="CwlT-like"/>
    <property type="match status" value="1"/>
</dbReference>
<dbReference type="PANTHER" id="PTHR47053:SF1">
    <property type="entry name" value="MUREIN DD-ENDOPEPTIDASE MEPH-RELATED"/>
    <property type="match status" value="1"/>
</dbReference>
<geneLocation type="plasmid" evidence="7">
    <name>pLIS6</name>
</geneLocation>
<keyword evidence="4" id="KW-0788">Thiol protease</keyword>
<feature type="transmembrane region" description="Helical" evidence="5">
    <location>
        <begin position="21"/>
        <end position="40"/>
    </location>
</feature>
<evidence type="ECO:0000256" key="4">
    <source>
        <dbReference type="ARBA" id="ARBA00022807"/>
    </source>
</evidence>
<dbReference type="Pfam" id="PF00877">
    <property type="entry name" value="NLPC_P60"/>
    <property type="match status" value="1"/>
</dbReference>
<sequence>MSNTDKGKKAVVWLSFCLRHSWLAGILLMLVILMGIMLAVNGSESAEEDVPEGTLSALNISPAVEAYRSIVEQECIANDIPECVDIILAIIMQESGASVPDVMQSSESKGYPPNYISNPRESIQVGVAYFSVGYKQAREKAKHNPKETAIQGYNYGSGFIGWTIDNGGGWTAESAVEFARKKSNGQKRSGGARDGQYAYGDQLYVQHVMAYLEPNVGSNGGADSTKGGTKEVEKAISVGSTIVGKSPYVWGGGRSNSDIKARKFDCSSFVRWCYSEAGIDLGPVSGTTTDTLVKKGNAVSQKEMRRGDLVFFDTYKVNGHVGIYLGDGKFINDNSSKGVWIDEMSNSYWKSTFKGVIRRVTN</sequence>
<dbReference type="RefSeq" id="WP_199201692.1">
    <property type="nucleotide sequence ID" value="NZ_MW124302.1"/>
</dbReference>
<keyword evidence="3" id="KW-0378">Hydrolase</keyword>
<name>A0A7T0Q8I8_LISIV</name>
<organism evidence="7">
    <name type="scientific">Listeria ivanovii</name>
    <dbReference type="NCBI Taxonomy" id="1638"/>
    <lineage>
        <taxon>Bacteria</taxon>
        <taxon>Bacillati</taxon>
        <taxon>Bacillota</taxon>
        <taxon>Bacilli</taxon>
        <taxon>Bacillales</taxon>
        <taxon>Listeriaceae</taxon>
        <taxon>Listeria</taxon>
    </lineage>
</organism>
<comment type="similarity">
    <text evidence="1">Belongs to the peptidase C40 family.</text>
</comment>
<dbReference type="InterPro" id="IPR023346">
    <property type="entry name" value="Lysozyme-like_dom_sf"/>
</dbReference>
<protein>
    <submittedName>
        <fullName evidence="7">Lysozyme family protein</fullName>
    </submittedName>
</protein>
<evidence type="ECO:0000256" key="3">
    <source>
        <dbReference type="ARBA" id="ARBA00022801"/>
    </source>
</evidence>
<evidence type="ECO:0000259" key="6">
    <source>
        <dbReference type="PROSITE" id="PS51935"/>
    </source>
</evidence>
<dbReference type="InterPro" id="IPR000064">
    <property type="entry name" value="NLP_P60_dom"/>
</dbReference>
<evidence type="ECO:0000256" key="1">
    <source>
        <dbReference type="ARBA" id="ARBA00007074"/>
    </source>
</evidence>
<keyword evidence="5" id="KW-1133">Transmembrane helix</keyword>
<dbReference type="PANTHER" id="PTHR47053">
    <property type="entry name" value="MUREIN DD-ENDOPEPTIDASE MEPH-RELATED"/>
    <property type="match status" value="1"/>
</dbReference>
<dbReference type="AlphaFoldDB" id="A0A7T0Q8I8"/>
<reference evidence="7" key="1">
    <citation type="journal article" date="2020" name="Int. J. Mol. Sci.">
        <title>Genetic Carriers and Genomic Distribution of cadA6-A Novel Variant of a Cadmium Resistance Determinant Identified in Listeria spp.</title>
        <authorList>
            <person name="Chmielowska C."/>
            <person name="Korsak D."/>
            <person name="Szmulkowska B."/>
            <person name="Krop A."/>
            <person name="Lipka K."/>
            <person name="Krupinska M."/>
            <person name="Bartosik D."/>
        </authorList>
    </citation>
    <scope>NUCLEOTIDE SEQUENCE</scope>
    <source>
        <strain evidence="7">Sr11</strain>
    </source>
</reference>
<keyword evidence="7" id="KW-0614">Plasmid</keyword>
<reference evidence="7" key="2">
    <citation type="submission" date="2020-10" db="EMBL/GenBank/DDBJ databases">
        <authorList>
            <person name="Chmielowska C.A."/>
            <person name="Korsak D."/>
            <person name="Bartosik D."/>
        </authorList>
    </citation>
    <scope>NUCLEOTIDE SEQUENCE</scope>
    <source>
        <strain evidence="7">Sr11</strain>
        <plasmid evidence="7">pLIS6</plasmid>
    </source>
</reference>
<dbReference type="InterPro" id="IPR038765">
    <property type="entry name" value="Papain-like_cys_pep_sf"/>
</dbReference>
<accession>A0A7T0Q8I8</accession>